<keyword evidence="1" id="KW-0472">Membrane</keyword>
<protein>
    <submittedName>
        <fullName evidence="2">Uncharacterized protein</fullName>
    </submittedName>
</protein>
<feature type="transmembrane region" description="Helical" evidence="1">
    <location>
        <begin position="63"/>
        <end position="79"/>
    </location>
</feature>
<name>A0A2Z6NYR3_TRISU</name>
<dbReference type="EMBL" id="DF974548">
    <property type="protein sequence ID" value="GAU49321.1"/>
    <property type="molecule type" value="Genomic_DNA"/>
</dbReference>
<keyword evidence="1" id="KW-0812">Transmembrane</keyword>
<dbReference type="AlphaFoldDB" id="A0A2Z6NYR3"/>
<reference evidence="3" key="1">
    <citation type="journal article" date="2017" name="Front. Plant Sci.">
        <title>Climate Clever Clovers: New Paradigm to Reduce the Environmental Footprint of Ruminants by Breeding Low Methanogenic Forages Utilizing Haplotype Variation.</title>
        <authorList>
            <person name="Kaur P."/>
            <person name="Appels R."/>
            <person name="Bayer P.E."/>
            <person name="Keeble-Gagnere G."/>
            <person name="Wang J."/>
            <person name="Hirakawa H."/>
            <person name="Shirasawa K."/>
            <person name="Vercoe P."/>
            <person name="Stefanova K."/>
            <person name="Durmic Z."/>
            <person name="Nichols P."/>
            <person name="Revell C."/>
            <person name="Isobe S.N."/>
            <person name="Edwards D."/>
            <person name="Erskine W."/>
        </authorList>
    </citation>
    <scope>NUCLEOTIDE SEQUENCE [LARGE SCALE GENOMIC DNA]</scope>
    <source>
        <strain evidence="3">cv. Daliak</strain>
    </source>
</reference>
<dbReference type="Proteomes" id="UP000242715">
    <property type="component" value="Unassembled WGS sequence"/>
</dbReference>
<keyword evidence="1" id="KW-1133">Transmembrane helix</keyword>
<evidence type="ECO:0000313" key="2">
    <source>
        <dbReference type="EMBL" id="GAU49321.1"/>
    </source>
</evidence>
<accession>A0A2Z6NYR3</accession>
<evidence type="ECO:0000313" key="3">
    <source>
        <dbReference type="Proteomes" id="UP000242715"/>
    </source>
</evidence>
<evidence type="ECO:0000256" key="1">
    <source>
        <dbReference type="SAM" id="Phobius"/>
    </source>
</evidence>
<gene>
    <name evidence="2" type="ORF">TSUD_367310</name>
</gene>
<keyword evidence="3" id="KW-1185">Reference proteome</keyword>
<organism evidence="2 3">
    <name type="scientific">Trifolium subterraneum</name>
    <name type="common">Subterranean clover</name>
    <dbReference type="NCBI Taxonomy" id="3900"/>
    <lineage>
        <taxon>Eukaryota</taxon>
        <taxon>Viridiplantae</taxon>
        <taxon>Streptophyta</taxon>
        <taxon>Embryophyta</taxon>
        <taxon>Tracheophyta</taxon>
        <taxon>Spermatophyta</taxon>
        <taxon>Magnoliopsida</taxon>
        <taxon>eudicotyledons</taxon>
        <taxon>Gunneridae</taxon>
        <taxon>Pentapetalae</taxon>
        <taxon>rosids</taxon>
        <taxon>fabids</taxon>
        <taxon>Fabales</taxon>
        <taxon>Fabaceae</taxon>
        <taxon>Papilionoideae</taxon>
        <taxon>50 kb inversion clade</taxon>
        <taxon>NPAAA clade</taxon>
        <taxon>Hologalegina</taxon>
        <taxon>IRL clade</taxon>
        <taxon>Trifolieae</taxon>
        <taxon>Trifolium</taxon>
    </lineage>
</organism>
<sequence length="80" mass="8837">MHKIESLVVVFHDGVTDKIAINTPPKNVWKGNMSISIQYSGMHATGITLNAISRGLGGASLDVVLYGWVTFTFCIQYFIY</sequence>
<proteinExistence type="predicted"/>